<comment type="caution">
    <text evidence="1">The sequence shown here is derived from an EMBL/GenBank/DDBJ whole genome shotgun (WGS) entry which is preliminary data.</text>
</comment>
<sequence length="453" mass="54616">MSKIISFFKRKKVTLLIIFLIASLFYILFSDINKNNLNASLIEHDKIDPYILVTDWNIVIKRGKVVKLLKWQKEAIQIKDKIRTWSKSAATIFWSDWNITRLWEKTSLIITELRKSKDLSWYEVKFNLESWKTWSNIVRYLEGDSSFTETYDNERLAATVRWTVFELNLDNNYIHAVNHSVTIKDNQTDKKYDLPEWKLRASSGDSHFIWKDVLEEWWVNWNKNEDVIYARKLLQEWKDKINKTFKDGDNLKKSLNDLIDWKNYNLSEIKENIEKDFQINNKEQLNRFYINLYQNINYAPASDNNTQLKANLRNEIINSSTWSSKERFTKDFLRLNLYDYFDSEKLNLSDSKEKLKSYIDLYSKNNLDKQYLKDLFSSFDDEKINQINEKFDFINLKLRDFLDAIKNPDLDKEIVNWSYEKIKEINTDVYWKIDETKDELKKGFSNFLNWNNE</sequence>
<gene>
    <name evidence="1" type="ORF">ACD_4C00343G0001</name>
</gene>
<evidence type="ECO:0000313" key="1">
    <source>
        <dbReference type="EMBL" id="EKE26291.1"/>
    </source>
</evidence>
<proteinExistence type="predicted"/>
<protein>
    <submittedName>
        <fullName evidence="1">Uncharacterized protein</fullName>
    </submittedName>
</protein>
<dbReference type="AlphaFoldDB" id="K2F5B6"/>
<organism evidence="1">
    <name type="scientific">uncultured bacterium</name>
    <name type="common">gcode 4</name>
    <dbReference type="NCBI Taxonomy" id="1234023"/>
    <lineage>
        <taxon>Bacteria</taxon>
        <taxon>environmental samples</taxon>
    </lineage>
</organism>
<reference evidence="1" key="1">
    <citation type="journal article" date="2012" name="Science">
        <title>Fermentation, hydrogen, and sulfur metabolism in multiple uncultivated bacterial phyla.</title>
        <authorList>
            <person name="Wrighton K.C."/>
            <person name="Thomas B.C."/>
            <person name="Sharon I."/>
            <person name="Miller C.S."/>
            <person name="Castelle C.J."/>
            <person name="VerBerkmoes N.C."/>
            <person name="Wilkins M.J."/>
            <person name="Hettich R.L."/>
            <person name="Lipton M.S."/>
            <person name="Williams K.H."/>
            <person name="Long P.E."/>
            <person name="Banfield J.F."/>
        </authorList>
    </citation>
    <scope>NUCLEOTIDE SEQUENCE [LARGE SCALE GENOMIC DNA]</scope>
</reference>
<dbReference type="EMBL" id="AMFJ01000859">
    <property type="protein sequence ID" value="EKE26291.1"/>
    <property type="molecule type" value="Genomic_DNA"/>
</dbReference>
<accession>K2F5B6</accession>
<name>K2F5B6_9BACT</name>